<dbReference type="Pfam" id="PF24621">
    <property type="entry name" value="DHQS_C"/>
    <property type="match status" value="1"/>
</dbReference>
<dbReference type="PANTHER" id="PTHR43622">
    <property type="entry name" value="3-DEHYDROQUINATE SYNTHASE"/>
    <property type="match status" value="1"/>
</dbReference>
<dbReference type="InterPro" id="IPR030963">
    <property type="entry name" value="DHQ_synth_fam"/>
</dbReference>
<name>A0ABT6LPJ2_9ACTN</name>
<gene>
    <name evidence="13" type="ORF">M2283_005552</name>
</gene>
<feature type="domain" description="3-dehydroquinate synthase C-terminal" evidence="12">
    <location>
        <begin position="204"/>
        <end position="345"/>
    </location>
</feature>
<organism evidence="13 14">
    <name type="scientific">Streptomyces pseudovenezuelae</name>
    <dbReference type="NCBI Taxonomy" id="67350"/>
    <lineage>
        <taxon>Bacteria</taxon>
        <taxon>Bacillati</taxon>
        <taxon>Actinomycetota</taxon>
        <taxon>Actinomycetes</taxon>
        <taxon>Kitasatosporales</taxon>
        <taxon>Streptomycetaceae</taxon>
        <taxon>Streptomyces</taxon>
        <taxon>Streptomyces aurantiacus group</taxon>
    </lineage>
</organism>
<sequence>MPHPSTSRLSPLRRDAVWDVRARQTVAYEVVLTGDLLDPAHDSLARAGIPAGTPTPTRRCVVTEQTIDDLYGDRLRAYFEAHGIDVHWLVLDSGEQNKGMEAVLRAVAAFDAFGILRRQEPVIAVGGGVLTDIVGFACGMFRRGLPHVKVPTTLMGLVDAGIGAKAGVNHAGGKNRIGCYHPPRATLLDPAFLDTLPDRQISNGLAEILKIALVLDAHLFDLLEEFGPLLRAERFQGHTADGERAADEVLRRAIGGMLAELEPNLWEHELERAVDYGHTFSPAVEMHALPALLHGEAVAVDMALTTVISWRRGLLGTAQLDRVLAVMTSLGLPTSHAVCRADLLTDALADTVRHRDGRQRMPLATDIGSAHFVDDVTVDEVRGAAAHFHDSRNR</sequence>
<reference evidence="13 14" key="1">
    <citation type="submission" date="2023-04" db="EMBL/GenBank/DDBJ databases">
        <title>Forest soil microbial communities from Buena Vista Peninsula, Colon Province, Panama.</title>
        <authorList>
            <person name="Bouskill N."/>
        </authorList>
    </citation>
    <scope>NUCLEOTIDE SEQUENCE [LARGE SCALE GENOMIC DNA]</scope>
    <source>
        <strain evidence="13 14">GGS1</strain>
    </source>
</reference>
<dbReference type="InterPro" id="IPR050071">
    <property type="entry name" value="Dehydroquinate_synthase"/>
</dbReference>
<keyword evidence="4" id="KW-0547">Nucleotide-binding</keyword>
<dbReference type="RefSeq" id="WP_280879110.1">
    <property type="nucleotide sequence ID" value="NZ_JARXVH010000009.1"/>
</dbReference>
<dbReference type="Gene3D" id="3.40.50.1970">
    <property type="match status" value="1"/>
</dbReference>
<proteinExistence type="predicted"/>
<dbReference type="PANTHER" id="PTHR43622:SF3">
    <property type="entry name" value="2-EPI-5-EPI-VALIOLONE SYNTHASE"/>
    <property type="match status" value="1"/>
</dbReference>
<comment type="catalytic activity">
    <reaction evidence="8">
        <text>D-sedoheptulose 7-phosphate = 2-epi-5-epi-valiolone + phosphate</text>
        <dbReference type="Rhea" id="RHEA:44184"/>
        <dbReference type="ChEBI" id="CHEBI:43474"/>
        <dbReference type="ChEBI" id="CHEBI:57483"/>
        <dbReference type="ChEBI" id="CHEBI:84187"/>
        <dbReference type="EC" id="4.2.3.152"/>
    </reaction>
</comment>
<dbReference type="Proteomes" id="UP001160499">
    <property type="component" value="Unassembled WGS sequence"/>
</dbReference>
<dbReference type="EMBL" id="JARXVH010000009">
    <property type="protein sequence ID" value="MDH6218220.1"/>
    <property type="molecule type" value="Genomic_DNA"/>
</dbReference>
<dbReference type="EC" id="4.2.3.152" evidence="9"/>
<dbReference type="SUPFAM" id="SSF56796">
    <property type="entry name" value="Dehydroquinate synthase-like"/>
    <property type="match status" value="1"/>
</dbReference>
<evidence type="ECO:0000256" key="3">
    <source>
        <dbReference type="ARBA" id="ARBA00022723"/>
    </source>
</evidence>
<keyword evidence="14" id="KW-1185">Reference proteome</keyword>
<evidence type="ECO:0000256" key="4">
    <source>
        <dbReference type="ARBA" id="ARBA00022741"/>
    </source>
</evidence>
<comment type="caution">
    <text evidence="13">The sequence shown here is derived from an EMBL/GenBank/DDBJ whole genome shotgun (WGS) entry which is preliminary data.</text>
</comment>
<keyword evidence="5" id="KW-0520">NAD</keyword>
<comment type="cofactor">
    <cofactor evidence="1">
        <name>NAD(+)</name>
        <dbReference type="ChEBI" id="CHEBI:57540"/>
    </cofactor>
</comment>
<evidence type="ECO:0000313" key="13">
    <source>
        <dbReference type="EMBL" id="MDH6218220.1"/>
    </source>
</evidence>
<evidence type="ECO:0000256" key="5">
    <source>
        <dbReference type="ARBA" id="ARBA00023027"/>
    </source>
</evidence>
<keyword evidence="7" id="KW-0170">Cobalt</keyword>
<evidence type="ECO:0000256" key="6">
    <source>
        <dbReference type="ARBA" id="ARBA00023239"/>
    </source>
</evidence>
<dbReference type="Pfam" id="PF01761">
    <property type="entry name" value="DHQ_synthase"/>
    <property type="match status" value="1"/>
</dbReference>
<protein>
    <recommendedName>
        <fullName evidence="10">2-epi-5-epi-valiolone synthase</fullName>
        <ecNumber evidence="9">4.2.3.152</ecNumber>
    </recommendedName>
</protein>
<keyword evidence="6 13" id="KW-0456">Lyase</keyword>
<feature type="domain" description="3-dehydroquinate synthase N-terminal" evidence="11">
    <location>
        <begin position="90"/>
        <end position="202"/>
    </location>
</feature>
<keyword evidence="3" id="KW-0479">Metal-binding</keyword>
<evidence type="ECO:0000259" key="12">
    <source>
        <dbReference type="Pfam" id="PF24621"/>
    </source>
</evidence>
<dbReference type="Gene3D" id="1.20.1090.10">
    <property type="entry name" value="Dehydroquinate synthase-like - alpha domain"/>
    <property type="match status" value="1"/>
</dbReference>
<comment type="cofactor">
    <cofactor evidence="2">
        <name>Co(2+)</name>
        <dbReference type="ChEBI" id="CHEBI:48828"/>
    </cofactor>
</comment>
<evidence type="ECO:0000313" key="14">
    <source>
        <dbReference type="Proteomes" id="UP001160499"/>
    </source>
</evidence>
<dbReference type="InterPro" id="IPR030960">
    <property type="entry name" value="DHQS/DOIS_N"/>
</dbReference>
<evidence type="ECO:0000256" key="8">
    <source>
        <dbReference type="ARBA" id="ARBA00023993"/>
    </source>
</evidence>
<accession>A0ABT6LPJ2</accession>
<evidence type="ECO:0000256" key="7">
    <source>
        <dbReference type="ARBA" id="ARBA00023285"/>
    </source>
</evidence>
<evidence type="ECO:0000256" key="10">
    <source>
        <dbReference type="ARBA" id="ARBA00024092"/>
    </source>
</evidence>
<dbReference type="InterPro" id="IPR056179">
    <property type="entry name" value="DHQS_C"/>
</dbReference>
<evidence type="ECO:0000259" key="11">
    <source>
        <dbReference type="Pfam" id="PF01761"/>
    </source>
</evidence>
<dbReference type="InterPro" id="IPR035872">
    <property type="entry name" value="EEVS-like"/>
</dbReference>
<evidence type="ECO:0000256" key="1">
    <source>
        <dbReference type="ARBA" id="ARBA00001911"/>
    </source>
</evidence>
<evidence type="ECO:0000256" key="2">
    <source>
        <dbReference type="ARBA" id="ARBA00001941"/>
    </source>
</evidence>
<dbReference type="PIRSF" id="PIRSF001455">
    <property type="entry name" value="DHQ_synth"/>
    <property type="match status" value="1"/>
</dbReference>
<evidence type="ECO:0000256" key="9">
    <source>
        <dbReference type="ARBA" id="ARBA00024060"/>
    </source>
</evidence>
<dbReference type="CDD" id="cd08199">
    <property type="entry name" value="EEVS"/>
    <property type="match status" value="1"/>
</dbReference>
<dbReference type="GO" id="GO:0016829">
    <property type="term" value="F:lyase activity"/>
    <property type="evidence" value="ECO:0007669"/>
    <property type="project" value="UniProtKB-KW"/>
</dbReference>